<sequence>MGGAFPWEKGCLVFCAQKGKVSVRNRKNPLTREKFIDIMKKRA</sequence>
<dbReference type="AlphaFoldDB" id="C9L9I8"/>
<protein>
    <submittedName>
        <fullName evidence="1">Uncharacterized protein</fullName>
    </submittedName>
</protein>
<gene>
    <name evidence="1" type="ORF">BLAHAN_06071</name>
</gene>
<name>C9L9I8_BLAHA</name>
<dbReference type="STRING" id="537007.BLAHAN_06071"/>
<evidence type="ECO:0000313" key="2">
    <source>
        <dbReference type="Proteomes" id="UP000003755"/>
    </source>
</evidence>
<evidence type="ECO:0000313" key="1">
    <source>
        <dbReference type="EMBL" id="EEX21334.1"/>
    </source>
</evidence>
<dbReference type="EMBL" id="ABYU02000027">
    <property type="protein sequence ID" value="EEX21334.1"/>
    <property type="molecule type" value="Genomic_DNA"/>
</dbReference>
<organism evidence="1 2">
    <name type="scientific">Blautia hansenii DSM 20583</name>
    <dbReference type="NCBI Taxonomy" id="537007"/>
    <lineage>
        <taxon>Bacteria</taxon>
        <taxon>Bacillati</taxon>
        <taxon>Bacillota</taxon>
        <taxon>Clostridia</taxon>
        <taxon>Lachnospirales</taxon>
        <taxon>Lachnospiraceae</taxon>
        <taxon>Blautia</taxon>
    </lineage>
</organism>
<reference evidence="1" key="1">
    <citation type="submission" date="2009-09" db="EMBL/GenBank/DDBJ databases">
        <authorList>
            <person name="Weinstock G."/>
            <person name="Sodergren E."/>
            <person name="Clifton S."/>
            <person name="Fulton L."/>
            <person name="Fulton B."/>
            <person name="Courtney L."/>
            <person name="Fronick C."/>
            <person name="Harrison M."/>
            <person name="Strong C."/>
            <person name="Farmer C."/>
            <person name="Delahaunty K."/>
            <person name="Markovic C."/>
            <person name="Hall O."/>
            <person name="Minx P."/>
            <person name="Tomlinson C."/>
            <person name="Mitreva M."/>
            <person name="Nelson J."/>
            <person name="Hou S."/>
            <person name="Wollam A."/>
            <person name="Pepin K.H."/>
            <person name="Johnson M."/>
            <person name="Bhonagiri V."/>
            <person name="Nash W.E."/>
            <person name="Warren W."/>
            <person name="Chinwalla A."/>
            <person name="Mardis E.R."/>
            <person name="Wilson R.K."/>
        </authorList>
    </citation>
    <scope>NUCLEOTIDE SEQUENCE [LARGE SCALE GENOMIC DNA]</scope>
    <source>
        <strain evidence="1">DSM 20583</strain>
    </source>
</reference>
<dbReference type="Proteomes" id="UP000003755">
    <property type="component" value="Unassembled WGS sequence"/>
</dbReference>
<keyword evidence="2" id="KW-1185">Reference proteome</keyword>
<proteinExistence type="predicted"/>
<dbReference type="HOGENOM" id="CLU_3230338_0_0_9"/>
<accession>C9L9I8</accession>
<comment type="caution">
    <text evidence="1">The sequence shown here is derived from an EMBL/GenBank/DDBJ whole genome shotgun (WGS) entry which is preliminary data.</text>
</comment>